<dbReference type="Proteomes" id="UP001500843">
    <property type="component" value="Unassembled WGS sequence"/>
</dbReference>
<dbReference type="RefSeq" id="WP_253877719.1">
    <property type="nucleotide sequence ID" value="NZ_BAABHM010000030.1"/>
</dbReference>
<keyword evidence="2" id="KW-1133">Transmembrane helix</keyword>
<keyword evidence="2" id="KW-0812">Transmembrane</keyword>
<proteinExistence type="predicted"/>
<protein>
    <recommendedName>
        <fullName evidence="5">Transmembrane protein</fullName>
    </recommendedName>
</protein>
<evidence type="ECO:0000256" key="2">
    <source>
        <dbReference type="SAM" id="Phobius"/>
    </source>
</evidence>
<keyword evidence="2" id="KW-0472">Membrane</keyword>
<reference evidence="4" key="1">
    <citation type="journal article" date="2019" name="Int. J. Syst. Evol. Microbiol.">
        <title>The Global Catalogue of Microorganisms (GCM) 10K type strain sequencing project: providing services to taxonomists for standard genome sequencing and annotation.</title>
        <authorList>
            <consortium name="The Broad Institute Genomics Platform"/>
            <consortium name="The Broad Institute Genome Sequencing Center for Infectious Disease"/>
            <person name="Wu L."/>
            <person name="Ma J."/>
        </authorList>
    </citation>
    <scope>NUCLEOTIDE SEQUENCE [LARGE SCALE GENOMIC DNA]</scope>
    <source>
        <strain evidence="4">JCM 17975</strain>
    </source>
</reference>
<feature type="transmembrane region" description="Helical" evidence="2">
    <location>
        <begin position="104"/>
        <end position="125"/>
    </location>
</feature>
<dbReference type="EMBL" id="BAABHM010000030">
    <property type="protein sequence ID" value="GAA4718843.1"/>
    <property type="molecule type" value="Genomic_DNA"/>
</dbReference>
<comment type="caution">
    <text evidence="3">The sequence shown here is derived from an EMBL/GenBank/DDBJ whole genome shotgun (WGS) entry which is preliminary data.</text>
</comment>
<keyword evidence="4" id="KW-1185">Reference proteome</keyword>
<feature type="region of interest" description="Disordered" evidence="1">
    <location>
        <begin position="128"/>
        <end position="150"/>
    </location>
</feature>
<name>A0ABP8XZR3_9MICO</name>
<gene>
    <name evidence="3" type="ORF">GCM10023198_48120</name>
</gene>
<accession>A0ABP8XZR3</accession>
<feature type="compositionally biased region" description="Low complexity" evidence="1">
    <location>
        <begin position="77"/>
        <end position="86"/>
    </location>
</feature>
<evidence type="ECO:0008006" key="5">
    <source>
        <dbReference type="Google" id="ProtNLM"/>
    </source>
</evidence>
<evidence type="ECO:0000313" key="4">
    <source>
        <dbReference type="Proteomes" id="UP001500843"/>
    </source>
</evidence>
<organism evidence="3 4">
    <name type="scientific">Promicromonospora umidemergens</name>
    <dbReference type="NCBI Taxonomy" id="629679"/>
    <lineage>
        <taxon>Bacteria</taxon>
        <taxon>Bacillati</taxon>
        <taxon>Actinomycetota</taxon>
        <taxon>Actinomycetes</taxon>
        <taxon>Micrococcales</taxon>
        <taxon>Promicromonosporaceae</taxon>
        <taxon>Promicromonospora</taxon>
    </lineage>
</organism>
<evidence type="ECO:0000256" key="1">
    <source>
        <dbReference type="SAM" id="MobiDB-lite"/>
    </source>
</evidence>
<sequence length="150" mass="15674">MHPHLSPDLSTGAMPRRRSRPPVREVVLATLLLLGLAQLPASAHGQLAPSAPAAPRDEVALPVAEAPVALQSLRNDPSPAVAASVPEPTTGDHHTTVAGFPTPLALAGGAVILVLAILLAITTLTRQRHDADSRMPTRKAQSWLDQDPLS</sequence>
<feature type="region of interest" description="Disordered" evidence="1">
    <location>
        <begin position="1"/>
        <end position="21"/>
    </location>
</feature>
<evidence type="ECO:0000313" key="3">
    <source>
        <dbReference type="EMBL" id="GAA4718843.1"/>
    </source>
</evidence>
<feature type="region of interest" description="Disordered" evidence="1">
    <location>
        <begin position="74"/>
        <end position="93"/>
    </location>
</feature>
<feature type="compositionally biased region" description="Polar residues" evidence="1">
    <location>
        <begin position="139"/>
        <end position="150"/>
    </location>
</feature>